<feature type="domain" description="Enoyl reductase (ER)" evidence="1">
    <location>
        <begin position="11"/>
        <end position="308"/>
    </location>
</feature>
<dbReference type="SUPFAM" id="SSF51735">
    <property type="entry name" value="NAD(P)-binding Rossmann-fold domains"/>
    <property type="match status" value="1"/>
</dbReference>
<dbReference type="RefSeq" id="WP_343919182.1">
    <property type="nucleotide sequence ID" value="NZ_BAAAKK010000004.1"/>
</dbReference>
<keyword evidence="3" id="KW-1185">Reference proteome</keyword>
<proteinExistence type="predicted"/>
<dbReference type="PANTHER" id="PTHR43482:SF1">
    <property type="entry name" value="PROTEIN AST1-RELATED"/>
    <property type="match status" value="1"/>
</dbReference>
<dbReference type="Pfam" id="PF08240">
    <property type="entry name" value="ADH_N"/>
    <property type="match status" value="1"/>
</dbReference>
<dbReference type="Proteomes" id="UP001501266">
    <property type="component" value="Unassembled WGS sequence"/>
</dbReference>
<dbReference type="InterPro" id="IPR020843">
    <property type="entry name" value="ER"/>
</dbReference>
<dbReference type="InterPro" id="IPR011032">
    <property type="entry name" value="GroES-like_sf"/>
</dbReference>
<accession>A0ABN1YU44</accession>
<reference evidence="2 3" key="1">
    <citation type="journal article" date="2019" name="Int. J. Syst. Evol. Microbiol.">
        <title>The Global Catalogue of Microorganisms (GCM) 10K type strain sequencing project: providing services to taxonomists for standard genome sequencing and annotation.</title>
        <authorList>
            <consortium name="The Broad Institute Genomics Platform"/>
            <consortium name="The Broad Institute Genome Sequencing Center for Infectious Disease"/>
            <person name="Wu L."/>
            <person name="Ma J."/>
        </authorList>
    </citation>
    <scope>NUCLEOTIDE SEQUENCE [LARGE SCALE GENOMIC DNA]</scope>
    <source>
        <strain evidence="2 3">JCM 12398</strain>
    </source>
</reference>
<name>A0ABN1YU44_9MICO</name>
<dbReference type="EMBL" id="BAAAKK010000004">
    <property type="protein sequence ID" value="GAA1422718.1"/>
    <property type="molecule type" value="Genomic_DNA"/>
</dbReference>
<organism evidence="2 3">
    <name type="scientific">Agrococcus citreus</name>
    <dbReference type="NCBI Taxonomy" id="84643"/>
    <lineage>
        <taxon>Bacteria</taxon>
        <taxon>Bacillati</taxon>
        <taxon>Actinomycetota</taxon>
        <taxon>Actinomycetes</taxon>
        <taxon>Micrococcales</taxon>
        <taxon>Microbacteriaceae</taxon>
        <taxon>Agrococcus</taxon>
    </lineage>
</organism>
<dbReference type="PANTHER" id="PTHR43482">
    <property type="entry name" value="PROTEIN AST1-RELATED"/>
    <property type="match status" value="1"/>
</dbReference>
<dbReference type="Gene3D" id="3.40.50.720">
    <property type="entry name" value="NAD(P)-binding Rossmann-like Domain"/>
    <property type="match status" value="1"/>
</dbReference>
<sequence length="324" mass="33707">MMQAVAATAWGAPEVLRPVEVPVPSLLPGEVLVRVEAAGVNPTDQKSRATGGRGYWRDPAILGFDVAGIVEEVADGSFRHAVGDRVFGMPRFPLPAEAYAQYVSAPARQLVRMPERLDFAAAASLPLAGLTALQALEGAGRVRPGASVLICAAGGGVGRLAVQIALALGAVVTACARSARLEEAASAGARVVASGDDGLPAAPSQHDVVIDPFGGERTATLLDWCAPGGTVVTLIPRTALAVEEAARARGIGLRRVVVEPSELDMQRIADWVADGRLRPRVALELPLAAAAEAHRVGERGGLDGKIVLRPWQRSQGATDEEVTR</sequence>
<dbReference type="SUPFAM" id="SSF50129">
    <property type="entry name" value="GroES-like"/>
    <property type="match status" value="1"/>
</dbReference>
<dbReference type="InterPro" id="IPR013154">
    <property type="entry name" value="ADH-like_N"/>
</dbReference>
<dbReference type="Pfam" id="PF13602">
    <property type="entry name" value="ADH_zinc_N_2"/>
    <property type="match status" value="1"/>
</dbReference>
<dbReference type="CDD" id="cd05289">
    <property type="entry name" value="MDR_like_2"/>
    <property type="match status" value="1"/>
</dbReference>
<dbReference type="SMART" id="SM00829">
    <property type="entry name" value="PKS_ER"/>
    <property type="match status" value="1"/>
</dbReference>
<comment type="caution">
    <text evidence="2">The sequence shown here is derived from an EMBL/GenBank/DDBJ whole genome shotgun (WGS) entry which is preliminary data.</text>
</comment>
<dbReference type="Gene3D" id="3.90.180.10">
    <property type="entry name" value="Medium-chain alcohol dehydrogenases, catalytic domain"/>
    <property type="match status" value="1"/>
</dbReference>
<evidence type="ECO:0000259" key="1">
    <source>
        <dbReference type="SMART" id="SM00829"/>
    </source>
</evidence>
<evidence type="ECO:0000313" key="3">
    <source>
        <dbReference type="Proteomes" id="UP001501266"/>
    </source>
</evidence>
<gene>
    <name evidence="2" type="ORF">GCM10009640_15920</name>
</gene>
<dbReference type="InterPro" id="IPR052585">
    <property type="entry name" value="Lipid_raft_assoc_Zn_ADH"/>
</dbReference>
<dbReference type="InterPro" id="IPR036291">
    <property type="entry name" value="NAD(P)-bd_dom_sf"/>
</dbReference>
<evidence type="ECO:0000313" key="2">
    <source>
        <dbReference type="EMBL" id="GAA1422718.1"/>
    </source>
</evidence>
<protein>
    <submittedName>
        <fullName evidence="2">NADP-dependent oxidoreductase</fullName>
    </submittedName>
</protein>